<sequence>MRKTSSNFMKCNVPSRSCMIFLIRRGGGQPLHGIGANQLWMVNDFGCNILAYRNKLGTITTGKKRKNSFFKYSFLNFSRDHLSFSKGKDEQRGLRIGKLFSSQGAEAGFPKCYNVTSEPPL</sequence>
<proteinExistence type="predicted"/>
<protein>
    <submittedName>
        <fullName evidence="1">Uncharacterized protein</fullName>
    </submittedName>
</protein>
<accession>A0A9J5X768</accession>
<dbReference type="AlphaFoldDB" id="A0A9J5X768"/>
<evidence type="ECO:0000313" key="2">
    <source>
        <dbReference type="Proteomes" id="UP000824120"/>
    </source>
</evidence>
<comment type="caution">
    <text evidence="1">The sequence shown here is derived from an EMBL/GenBank/DDBJ whole genome shotgun (WGS) entry which is preliminary data.</text>
</comment>
<dbReference type="Proteomes" id="UP000824120">
    <property type="component" value="Chromosome 10"/>
</dbReference>
<name>A0A9J5X768_SOLCO</name>
<reference evidence="1 2" key="1">
    <citation type="submission" date="2020-09" db="EMBL/GenBank/DDBJ databases">
        <title>De no assembly of potato wild relative species, Solanum commersonii.</title>
        <authorList>
            <person name="Cho K."/>
        </authorList>
    </citation>
    <scope>NUCLEOTIDE SEQUENCE [LARGE SCALE GENOMIC DNA]</scope>
    <source>
        <strain evidence="1">LZ3.2</strain>
        <tissue evidence="1">Leaf</tissue>
    </source>
</reference>
<dbReference type="EMBL" id="JACXVP010000010">
    <property type="protein sequence ID" value="KAG5583108.1"/>
    <property type="molecule type" value="Genomic_DNA"/>
</dbReference>
<gene>
    <name evidence="1" type="ORF">H5410_053735</name>
</gene>
<evidence type="ECO:0000313" key="1">
    <source>
        <dbReference type="EMBL" id="KAG5583108.1"/>
    </source>
</evidence>
<organism evidence="1 2">
    <name type="scientific">Solanum commersonii</name>
    <name type="common">Commerson's wild potato</name>
    <name type="synonym">Commerson's nightshade</name>
    <dbReference type="NCBI Taxonomy" id="4109"/>
    <lineage>
        <taxon>Eukaryota</taxon>
        <taxon>Viridiplantae</taxon>
        <taxon>Streptophyta</taxon>
        <taxon>Embryophyta</taxon>
        <taxon>Tracheophyta</taxon>
        <taxon>Spermatophyta</taxon>
        <taxon>Magnoliopsida</taxon>
        <taxon>eudicotyledons</taxon>
        <taxon>Gunneridae</taxon>
        <taxon>Pentapetalae</taxon>
        <taxon>asterids</taxon>
        <taxon>lamiids</taxon>
        <taxon>Solanales</taxon>
        <taxon>Solanaceae</taxon>
        <taxon>Solanoideae</taxon>
        <taxon>Solaneae</taxon>
        <taxon>Solanum</taxon>
    </lineage>
</organism>
<keyword evidence="2" id="KW-1185">Reference proteome</keyword>